<sequence>MRATFGEKTFYAVNYLVLTCAALLCLFPLIHIAALSFSNASSVLSGNVSVWPKGFNLQSYRNLFEGTRIVQAFLNSVLITAVGTGLSMLFTILAAYPLSRVYFYGRRSISMAVIFTMLFTGGMIPTYLVVKSLGLLNNYGSLWFPGLVSVYNMLVMKNFFEGIPQEMEEAARIDGCSELGLLIRIMLPLSLPVMAALTLFYGVGYWNSFMSVLIYITDADKLNLAVMVQQMVQNQSMVQEMNQLRPEDIQMMTPESMQSAAIIVMIVPMLAAYPFVQRYFVQGVMIGAVKG</sequence>
<evidence type="ECO:0000256" key="4">
    <source>
        <dbReference type="ARBA" id="ARBA00022692"/>
    </source>
</evidence>
<evidence type="ECO:0000259" key="8">
    <source>
        <dbReference type="PROSITE" id="PS50928"/>
    </source>
</evidence>
<dbReference type="PROSITE" id="PS50928">
    <property type="entry name" value="ABC_TM1"/>
    <property type="match status" value="1"/>
</dbReference>
<keyword evidence="2 7" id="KW-0813">Transport</keyword>
<evidence type="ECO:0000256" key="2">
    <source>
        <dbReference type="ARBA" id="ARBA00022448"/>
    </source>
</evidence>
<protein>
    <submittedName>
        <fullName evidence="9">ABC transporter permease</fullName>
    </submittedName>
</protein>
<feature type="transmembrane region" description="Helical" evidence="7">
    <location>
        <begin position="69"/>
        <end position="96"/>
    </location>
</feature>
<feature type="transmembrane region" description="Helical" evidence="7">
    <location>
        <begin position="108"/>
        <end position="130"/>
    </location>
</feature>
<reference evidence="9 10" key="1">
    <citation type="submission" date="2016-11" db="EMBL/GenBank/DDBJ databases">
        <title>Paenibacillus species isolates.</title>
        <authorList>
            <person name="Beno S.M."/>
        </authorList>
    </citation>
    <scope>NUCLEOTIDE SEQUENCE [LARGE SCALE GENOMIC DNA]</scope>
    <source>
        <strain evidence="9 10">FSL R5-0378</strain>
    </source>
</reference>
<dbReference type="InterPro" id="IPR035906">
    <property type="entry name" value="MetI-like_sf"/>
</dbReference>
<dbReference type="PANTHER" id="PTHR43744">
    <property type="entry name" value="ABC TRANSPORTER PERMEASE PROTEIN MG189-RELATED-RELATED"/>
    <property type="match status" value="1"/>
</dbReference>
<dbReference type="CDD" id="cd06261">
    <property type="entry name" value="TM_PBP2"/>
    <property type="match status" value="1"/>
</dbReference>
<organism evidence="9 10">
    <name type="scientific">Paenibacillus rhizosphaerae</name>
    <dbReference type="NCBI Taxonomy" id="297318"/>
    <lineage>
        <taxon>Bacteria</taxon>
        <taxon>Bacillati</taxon>
        <taxon>Bacillota</taxon>
        <taxon>Bacilli</taxon>
        <taxon>Bacillales</taxon>
        <taxon>Paenibacillaceae</taxon>
        <taxon>Paenibacillus</taxon>
    </lineage>
</organism>
<comment type="similarity">
    <text evidence="7">Belongs to the binding-protein-dependent transport system permease family.</text>
</comment>
<dbReference type="Proteomes" id="UP000187172">
    <property type="component" value="Unassembled WGS sequence"/>
</dbReference>
<proteinExistence type="inferred from homology"/>
<dbReference type="EMBL" id="MRTP01000014">
    <property type="protein sequence ID" value="OMF49423.1"/>
    <property type="molecule type" value="Genomic_DNA"/>
</dbReference>
<dbReference type="SUPFAM" id="SSF161098">
    <property type="entry name" value="MetI-like"/>
    <property type="match status" value="1"/>
</dbReference>
<evidence type="ECO:0000256" key="7">
    <source>
        <dbReference type="RuleBase" id="RU363032"/>
    </source>
</evidence>
<keyword evidence="6 7" id="KW-0472">Membrane</keyword>
<comment type="caution">
    <text evidence="9">The sequence shown here is derived from an EMBL/GenBank/DDBJ whole genome shotgun (WGS) entry which is preliminary data.</text>
</comment>
<keyword evidence="4 7" id="KW-0812">Transmembrane</keyword>
<dbReference type="STRING" id="297318.BK138_29940"/>
<keyword evidence="10" id="KW-1185">Reference proteome</keyword>
<gene>
    <name evidence="9" type="ORF">BK138_29940</name>
</gene>
<dbReference type="InterPro" id="IPR000515">
    <property type="entry name" value="MetI-like"/>
</dbReference>
<evidence type="ECO:0000256" key="3">
    <source>
        <dbReference type="ARBA" id="ARBA00022475"/>
    </source>
</evidence>
<name>A0A1R1EC68_9BACL</name>
<dbReference type="RefSeq" id="WP_076175346.1">
    <property type="nucleotide sequence ID" value="NZ_MRTP01000014.1"/>
</dbReference>
<evidence type="ECO:0000256" key="1">
    <source>
        <dbReference type="ARBA" id="ARBA00004651"/>
    </source>
</evidence>
<dbReference type="GO" id="GO:0055085">
    <property type="term" value="P:transmembrane transport"/>
    <property type="evidence" value="ECO:0007669"/>
    <property type="project" value="InterPro"/>
</dbReference>
<keyword evidence="3" id="KW-1003">Cell membrane</keyword>
<dbReference type="Gene3D" id="1.10.3720.10">
    <property type="entry name" value="MetI-like"/>
    <property type="match status" value="1"/>
</dbReference>
<evidence type="ECO:0000256" key="5">
    <source>
        <dbReference type="ARBA" id="ARBA00022989"/>
    </source>
</evidence>
<evidence type="ECO:0000313" key="9">
    <source>
        <dbReference type="EMBL" id="OMF49423.1"/>
    </source>
</evidence>
<dbReference type="GO" id="GO:0005886">
    <property type="term" value="C:plasma membrane"/>
    <property type="evidence" value="ECO:0007669"/>
    <property type="project" value="UniProtKB-SubCell"/>
</dbReference>
<dbReference type="PANTHER" id="PTHR43744:SF9">
    <property type="entry name" value="POLYGALACTURONAN_RHAMNOGALACTURONAN TRANSPORT SYSTEM PERMEASE PROTEIN YTCP"/>
    <property type="match status" value="1"/>
</dbReference>
<dbReference type="AlphaFoldDB" id="A0A1R1EC68"/>
<dbReference type="Pfam" id="PF00528">
    <property type="entry name" value="BPD_transp_1"/>
    <property type="match status" value="1"/>
</dbReference>
<feature type="transmembrane region" description="Helical" evidence="7">
    <location>
        <begin position="257"/>
        <end position="276"/>
    </location>
</feature>
<accession>A0A1R1EC68</accession>
<comment type="subcellular location">
    <subcellularLocation>
        <location evidence="1 7">Cell membrane</location>
        <topology evidence="1 7">Multi-pass membrane protein</topology>
    </subcellularLocation>
</comment>
<keyword evidence="5 7" id="KW-1133">Transmembrane helix</keyword>
<evidence type="ECO:0000313" key="10">
    <source>
        <dbReference type="Proteomes" id="UP000187172"/>
    </source>
</evidence>
<feature type="domain" description="ABC transmembrane type-1" evidence="8">
    <location>
        <begin position="73"/>
        <end position="276"/>
    </location>
</feature>
<evidence type="ECO:0000256" key="6">
    <source>
        <dbReference type="ARBA" id="ARBA00023136"/>
    </source>
</evidence>